<organism evidence="2">
    <name type="scientific">uncultured Frankineae bacterium</name>
    <dbReference type="NCBI Taxonomy" id="437475"/>
    <lineage>
        <taxon>Bacteria</taxon>
        <taxon>Bacillati</taxon>
        <taxon>Actinomycetota</taxon>
        <taxon>Actinomycetes</taxon>
        <taxon>Frankiales</taxon>
        <taxon>environmental samples</taxon>
    </lineage>
</organism>
<reference evidence="2" key="1">
    <citation type="submission" date="2020-02" db="EMBL/GenBank/DDBJ databases">
        <authorList>
            <person name="Meier V. D."/>
        </authorList>
    </citation>
    <scope>NUCLEOTIDE SEQUENCE</scope>
    <source>
        <strain evidence="2">AVDCRST_MAG16</strain>
    </source>
</reference>
<evidence type="ECO:0000313" key="2">
    <source>
        <dbReference type="EMBL" id="CAA9357677.1"/>
    </source>
</evidence>
<keyword evidence="1" id="KW-0812">Transmembrane</keyword>
<evidence type="ECO:0008006" key="3">
    <source>
        <dbReference type="Google" id="ProtNLM"/>
    </source>
</evidence>
<feature type="non-terminal residue" evidence="2">
    <location>
        <position position="230"/>
    </location>
</feature>
<dbReference type="SUPFAM" id="SSF103190">
    <property type="entry name" value="Sensory domain-like"/>
    <property type="match status" value="1"/>
</dbReference>
<feature type="transmembrane region" description="Helical" evidence="1">
    <location>
        <begin position="39"/>
        <end position="62"/>
    </location>
</feature>
<proteinExistence type="predicted"/>
<protein>
    <recommendedName>
        <fullName evidence="3">Two-component system sensor histidine kinase</fullName>
    </recommendedName>
</protein>
<gene>
    <name evidence="2" type="ORF">AVDCRST_MAG16-2791</name>
</gene>
<evidence type="ECO:0000256" key="1">
    <source>
        <dbReference type="SAM" id="Phobius"/>
    </source>
</evidence>
<accession>A0A6J4MHM5</accession>
<sequence length="230" mass="24902">MAPVEARPAEPEQLAPAWHVLADGRACQDPSAPPDLRRVLLAVAGASLLCLLGLLAVAAYAGREAAQTEALRDVRAHTELLATAVLAPALTDAVVRGDPEALAELDELVRDRVLVEPVVRLKVWDSDGRVVYSDQPELIGEVYPLAAEEAAALRQDATTSGFADLREAEHRLDGLRDRMLEVYTPVRTRGGQPLLVETYSRFSLVTARQADVLQMFLPILVGAMVLLQLT</sequence>
<dbReference type="AlphaFoldDB" id="A0A6J4MHM5"/>
<keyword evidence="1" id="KW-0472">Membrane</keyword>
<keyword evidence="1" id="KW-1133">Transmembrane helix</keyword>
<dbReference type="EMBL" id="CADCUE010000264">
    <property type="protein sequence ID" value="CAA9357677.1"/>
    <property type="molecule type" value="Genomic_DNA"/>
</dbReference>
<name>A0A6J4MHM5_9ACTN</name>
<dbReference type="InterPro" id="IPR029151">
    <property type="entry name" value="Sensor-like_sf"/>
</dbReference>